<organism evidence="3 4">
    <name type="scientific">Phytophthora kernoviae 00238/432</name>
    <dbReference type="NCBI Taxonomy" id="1284355"/>
    <lineage>
        <taxon>Eukaryota</taxon>
        <taxon>Sar</taxon>
        <taxon>Stramenopiles</taxon>
        <taxon>Oomycota</taxon>
        <taxon>Peronosporomycetes</taxon>
        <taxon>Peronosporales</taxon>
        <taxon>Peronosporaceae</taxon>
        <taxon>Phytophthora</taxon>
    </lineage>
</organism>
<accession>A0A8J4S1T9</accession>
<sequence>MSDNHLEESSPDAEPQEEEENSRLTTLEGRVQELEQTLVELDDTAQAFKLLAEKQAAEINAKELLLTRKSEYVDELLEQLKVLGGKLEAKATETQTLESRSLKLEAQTTELREQVHKDEEDFAMVCAALDAREQTLVKKNSDLATAAETEKQLRKELDRHQGVIRRLEKNVEDLQPEKADACLSPRSFHENQLIRLRDDAIEAKTREVWLLTGQNDQLRVQLDELEAALEHLQSNIISKENDLVRRQRKIDRLETEIDALQVSRSQAEGREKAMDIATTQNAKLLQALEAQERIAEEMKARLEDSERECEQLRNSHREYIARSAESEVEVQHRTRQAEEKASIVSTLQEKLRRERKLLQEELSSSHLNYQMEIEKVQSELVMRRNKQYDLTLKLQDVEARLHEAVDSRESAEEQLLAAQWRMQELERVLQDSLQCKKQLENELASQKESATASVEKQNKLLAEAKRDITTLQKQLEGMKETFAKKLIQEKQHELRHLEDKQSLSAQEALAREQKERIHRLVCDVNRESQIRAEVELEKTALKGQLETLRQQTENIIRECLEQKQQVQDKKQRLTEKFWQLTNEFHAVQSAKSKLVGRFADSLSKAAFASIAAAVVSPVSDCLELRECWLTDGDLRPLLKMLGSDGMDALRRVDLRCNRLTMESERSIFDRIAFHSMESVSLRVGSSLLYQSGEVTPTGSARSRM</sequence>
<evidence type="ECO:0000256" key="2">
    <source>
        <dbReference type="SAM" id="MobiDB-lite"/>
    </source>
</evidence>
<feature type="coiled-coil region" evidence="1">
    <location>
        <begin position="215"/>
        <end position="322"/>
    </location>
</feature>
<feature type="coiled-coil region" evidence="1">
    <location>
        <begin position="531"/>
        <end position="583"/>
    </location>
</feature>
<evidence type="ECO:0000256" key="1">
    <source>
        <dbReference type="SAM" id="Coils"/>
    </source>
</evidence>
<gene>
    <name evidence="3" type="ORF">G195_007706</name>
</gene>
<name>A0A8J4S1T9_9STRA</name>
<feature type="compositionally biased region" description="Acidic residues" evidence="2">
    <location>
        <begin position="9"/>
        <end position="20"/>
    </location>
</feature>
<evidence type="ECO:0000313" key="3">
    <source>
        <dbReference type="EMBL" id="KAF4319022.1"/>
    </source>
</evidence>
<dbReference type="Proteomes" id="UP000702964">
    <property type="component" value="Unassembled WGS sequence"/>
</dbReference>
<feature type="coiled-coil region" evidence="1">
    <location>
        <begin position="394"/>
        <end position="481"/>
    </location>
</feature>
<feature type="region of interest" description="Disordered" evidence="2">
    <location>
        <begin position="1"/>
        <end position="25"/>
    </location>
</feature>
<evidence type="ECO:0000313" key="4">
    <source>
        <dbReference type="Proteomes" id="UP000702964"/>
    </source>
</evidence>
<comment type="caution">
    <text evidence="3">The sequence shown here is derived from an EMBL/GenBank/DDBJ whole genome shotgun (WGS) entry which is preliminary data.</text>
</comment>
<proteinExistence type="predicted"/>
<dbReference type="AlphaFoldDB" id="A0A8J4S1T9"/>
<reference evidence="3" key="2">
    <citation type="submission" date="2020-02" db="EMBL/GenBank/DDBJ databases">
        <authorList>
            <person name="Studholme D.J."/>
        </authorList>
    </citation>
    <scope>NUCLEOTIDE SEQUENCE</scope>
    <source>
        <strain evidence="3">00238/432</strain>
    </source>
</reference>
<reference evidence="3" key="1">
    <citation type="journal article" date="2015" name="Genom Data">
        <title>Draft genome sequences of Phytophthora kernoviae and Phytophthora ramorum lineage EU2 from Scotland.</title>
        <authorList>
            <person name="Sambles C."/>
            <person name="Schlenzig A."/>
            <person name="O'Neill P."/>
            <person name="Grant M."/>
            <person name="Studholme D.J."/>
        </authorList>
    </citation>
    <scope>NUCLEOTIDE SEQUENCE</scope>
    <source>
        <strain evidence="3">00238/432</strain>
    </source>
</reference>
<protein>
    <submittedName>
        <fullName evidence="3">Uncharacterized protein</fullName>
    </submittedName>
</protein>
<dbReference type="EMBL" id="AOFI03000244">
    <property type="protein sequence ID" value="KAF4319022.1"/>
    <property type="molecule type" value="Genomic_DNA"/>
</dbReference>
<keyword evidence="1" id="KW-0175">Coiled coil</keyword>